<dbReference type="KEGG" id="lrs:PX52LOC_06329"/>
<dbReference type="EMBL" id="CP042425">
    <property type="protein sequence ID" value="QEL19267.1"/>
    <property type="molecule type" value="Genomic_DNA"/>
</dbReference>
<organism evidence="1 2">
    <name type="scientific">Limnoglobus roseus</name>
    <dbReference type="NCBI Taxonomy" id="2598579"/>
    <lineage>
        <taxon>Bacteria</taxon>
        <taxon>Pseudomonadati</taxon>
        <taxon>Planctomycetota</taxon>
        <taxon>Planctomycetia</taxon>
        <taxon>Gemmatales</taxon>
        <taxon>Gemmataceae</taxon>
        <taxon>Limnoglobus</taxon>
    </lineage>
</organism>
<evidence type="ECO:0000313" key="2">
    <source>
        <dbReference type="Proteomes" id="UP000324974"/>
    </source>
</evidence>
<sequence>MTAVNRRQRELRQRIFASLVAAQDAGASVAESRQHVAERFGVIPERVREVEVEGVEKQWPPL</sequence>
<dbReference type="Proteomes" id="UP000324974">
    <property type="component" value="Chromosome"/>
</dbReference>
<accession>A0A5C1AM52</accession>
<name>A0A5C1AM52_9BACT</name>
<dbReference type="RefSeq" id="WP_149113676.1">
    <property type="nucleotide sequence ID" value="NZ_CP042425.1"/>
</dbReference>
<keyword evidence="2" id="KW-1185">Reference proteome</keyword>
<dbReference type="AlphaFoldDB" id="A0A5C1AM52"/>
<gene>
    <name evidence="1" type="ORF">PX52LOC_06329</name>
</gene>
<protein>
    <submittedName>
        <fullName evidence="1">Uncharacterized protein</fullName>
    </submittedName>
</protein>
<evidence type="ECO:0000313" key="1">
    <source>
        <dbReference type="EMBL" id="QEL19267.1"/>
    </source>
</evidence>
<reference evidence="2" key="1">
    <citation type="submission" date="2019-08" db="EMBL/GenBank/DDBJ databases">
        <title>Limnoglobus roseus gen. nov., sp. nov., a novel freshwater planctomycete with a giant genome from the family Gemmataceae.</title>
        <authorList>
            <person name="Kulichevskaya I.S."/>
            <person name="Naumoff D.G."/>
            <person name="Miroshnikov K."/>
            <person name="Ivanova A."/>
            <person name="Philippov D.A."/>
            <person name="Hakobyan A."/>
            <person name="Rijpstra I.C."/>
            <person name="Sinninghe Damste J.S."/>
            <person name="Liesack W."/>
            <person name="Dedysh S.N."/>
        </authorList>
    </citation>
    <scope>NUCLEOTIDE SEQUENCE [LARGE SCALE GENOMIC DNA]</scope>
    <source>
        <strain evidence="2">PX52</strain>
    </source>
</reference>
<proteinExistence type="predicted"/>